<feature type="region of interest" description="Disordered" evidence="1">
    <location>
        <begin position="1"/>
        <end position="28"/>
    </location>
</feature>
<dbReference type="EMBL" id="BK032514">
    <property type="protein sequence ID" value="DAF45618.1"/>
    <property type="molecule type" value="Genomic_DNA"/>
</dbReference>
<evidence type="ECO:0000313" key="2">
    <source>
        <dbReference type="EMBL" id="DAF45618.1"/>
    </source>
</evidence>
<proteinExistence type="predicted"/>
<evidence type="ECO:0000256" key="1">
    <source>
        <dbReference type="SAM" id="MobiDB-lite"/>
    </source>
</evidence>
<organism evidence="2">
    <name type="scientific">Siphoviridae sp. ctBLh2</name>
    <dbReference type="NCBI Taxonomy" id="2827803"/>
    <lineage>
        <taxon>Viruses</taxon>
        <taxon>Duplodnaviria</taxon>
        <taxon>Heunggongvirae</taxon>
        <taxon>Uroviricota</taxon>
        <taxon>Caudoviricetes</taxon>
    </lineage>
</organism>
<protein>
    <submittedName>
        <fullName evidence="2">Uncharacterized protein</fullName>
    </submittedName>
</protein>
<name>A0A8S5S4I2_9CAUD</name>
<sequence length="42" mass="4627">MYVDCRGKSAENNPGAVGRRTSLSESGQIAIMQNEKPRQTFV</sequence>
<reference evidence="2" key="1">
    <citation type="journal article" date="2021" name="Proc. Natl. Acad. Sci. U.S.A.">
        <title>A Catalog of Tens of Thousands of Viruses from Human Metagenomes Reveals Hidden Associations with Chronic Diseases.</title>
        <authorList>
            <person name="Tisza M.J."/>
            <person name="Buck C.B."/>
        </authorList>
    </citation>
    <scope>NUCLEOTIDE SEQUENCE</scope>
    <source>
        <strain evidence="2">CtBLh2</strain>
    </source>
</reference>
<accession>A0A8S5S4I2</accession>